<dbReference type="GO" id="GO:0005737">
    <property type="term" value="C:cytoplasm"/>
    <property type="evidence" value="ECO:0007669"/>
    <property type="project" value="UniProtKB-SubCell"/>
</dbReference>
<dbReference type="Pfam" id="PF10584">
    <property type="entry name" value="Proteasome_A_N"/>
    <property type="match status" value="1"/>
</dbReference>
<keyword evidence="2 7" id="KW-0963">Cytoplasm</keyword>
<evidence type="ECO:0000256" key="5">
    <source>
        <dbReference type="ARBA" id="ARBA00026071"/>
    </source>
</evidence>
<dbReference type="PANTHER" id="PTHR11599">
    <property type="entry name" value="PROTEASOME SUBUNIT ALPHA/BETA"/>
    <property type="match status" value="1"/>
</dbReference>
<proteinExistence type="inferred from homology"/>
<comment type="similarity">
    <text evidence="6 7">Belongs to the peptidase T1A family.</text>
</comment>
<comment type="subunit">
    <text evidence="7">The 20S proteasome core is composed of 28 subunits that are arranged in four stacked rings, resulting in a barrel-shaped structure. The two end rings are each formed by seven alpha subunits, and the two central rings are each formed by seven beta subunits.</text>
</comment>
<evidence type="ECO:0000259" key="8">
    <source>
        <dbReference type="PROSITE" id="PS00388"/>
    </source>
</evidence>
<sequence>MSRSQYDTFISIFSPDGRLYQVEYAFKSIKGPALTSVGLRGEKCSIVVTQRKVPDKLLRPETVTHVFNITKTIGCVITGRISDGKALVFRARQEASQFWYNYGHEMPISALAKRMADIAQLSTQYVGSRPMGVAMILVGMEMDDDGALRPKVFKVDPAGSYLGWFATASGQKETEAINFLEKKHRGGKMETLSNEDTIMLGISTLQSVLATDFKAAELEVGIVSEEDASFQLLAEADIDKYLTAIAEKD</sequence>
<dbReference type="PROSITE" id="PS51475">
    <property type="entry name" value="PROTEASOME_ALPHA_2"/>
    <property type="match status" value="1"/>
</dbReference>
<dbReference type="SUPFAM" id="SSF56235">
    <property type="entry name" value="N-terminal nucleophile aminohydrolases (Ntn hydrolases)"/>
    <property type="match status" value="1"/>
</dbReference>
<dbReference type="Gene3D" id="3.60.20.10">
    <property type="entry name" value="Glutamine Phosphoribosylpyrophosphate, subunit 1, domain 1"/>
    <property type="match status" value="1"/>
</dbReference>
<organism evidence="9">
    <name type="scientific">Eutreptiella gymnastica</name>
    <dbReference type="NCBI Taxonomy" id="73025"/>
    <lineage>
        <taxon>Eukaryota</taxon>
        <taxon>Discoba</taxon>
        <taxon>Euglenozoa</taxon>
        <taxon>Euglenida</taxon>
        <taxon>Spirocuta</taxon>
        <taxon>Euglenophyceae</taxon>
        <taxon>Eutreptiales</taxon>
        <taxon>Eutreptiaceae</taxon>
        <taxon>Eutreptiella</taxon>
    </lineage>
</organism>
<dbReference type="Pfam" id="PF00227">
    <property type="entry name" value="Proteasome"/>
    <property type="match status" value="1"/>
</dbReference>
<name>A0A7S1II13_9EUGL</name>
<evidence type="ECO:0000313" key="9">
    <source>
        <dbReference type="EMBL" id="CAD9012772.1"/>
    </source>
</evidence>
<evidence type="ECO:0000256" key="4">
    <source>
        <dbReference type="ARBA" id="ARBA00023242"/>
    </source>
</evidence>
<gene>
    <name evidence="9" type="ORF">EGYM00392_LOCUS23874</name>
</gene>
<dbReference type="InterPro" id="IPR023332">
    <property type="entry name" value="Proteasome_alpha-type"/>
</dbReference>
<dbReference type="GO" id="GO:0005634">
    <property type="term" value="C:nucleus"/>
    <property type="evidence" value="ECO:0007669"/>
    <property type="project" value="UniProtKB-SubCell"/>
</dbReference>
<dbReference type="InterPro" id="IPR000426">
    <property type="entry name" value="Proteasome_asu_N"/>
</dbReference>
<accession>A0A7S1II13</accession>
<dbReference type="AlphaFoldDB" id="A0A7S1II13"/>
<dbReference type="EMBL" id="HBGA01064356">
    <property type="protein sequence ID" value="CAD9012772.1"/>
    <property type="molecule type" value="Transcribed_RNA"/>
</dbReference>
<dbReference type="InterPro" id="IPR050115">
    <property type="entry name" value="Proteasome_alpha"/>
</dbReference>
<feature type="domain" description="Proteasome alpha-type subunits" evidence="8">
    <location>
        <begin position="6"/>
        <end position="28"/>
    </location>
</feature>
<comment type="function">
    <text evidence="1">The proteasome is a multicatalytic proteinase complex which is characterized by its ability to cleave peptides with Arg, Phe, Tyr, Leu, and Glu adjacent to the leaving group at neutral or slightly basic pH. The proteasome has an ATP-dependent proteolytic activity.</text>
</comment>
<dbReference type="FunFam" id="3.60.20.10:FF:000055">
    <property type="entry name" value="Proteasome subunit alpha type"/>
    <property type="match status" value="1"/>
</dbReference>
<evidence type="ECO:0000256" key="2">
    <source>
        <dbReference type="ARBA" id="ARBA00022490"/>
    </source>
</evidence>
<evidence type="ECO:0000256" key="1">
    <source>
        <dbReference type="ARBA" id="ARBA00002000"/>
    </source>
</evidence>
<dbReference type="SMART" id="SM00948">
    <property type="entry name" value="Proteasome_A_N"/>
    <property type="match status" value="1"/>
</dbReference>
<dbReference type="InterPro" id="IPR001353">
    <property type="entry name" value="Proteasome_sua/b"/>
</dbReference>
<dbReference type="CDD" id="cd03754">
    <property type="entry name" value="proteasome_alpha_type_6"/>
    <property type="match status" value="1"/>
</dbReference>
<evidence type="ECO:0000256" key="3">
    <source>
        <dbReference type="ARBA" id="ARBA00022942"/>
    </source>
</evidence>
<keyword evidence="3 6" id="KW-0647">Proteasome</keyword>
<dbReference type="PROSITE" id="PS00388">
    <property type="entry name" value="PROTEASOME_ALPHA_1"/>
    <property type="match status" value="1"/>
</dbReference>
<evidence type="ECO:0000256" key="7">
    <source>
        <dbReference type="RuleBase" id="RU000551"/>
    </source>
</evidence>
<dbReference type="GO" id="GO:0006511">
    <property type="term" value="P:ubiquitin-dependent protein catabolic process"/>
    <property type="evidence" value="ECO:0007669"/>
    <property type="project" value="InterPro"/>
</dbReference>
<dbReference type="GO" id="GO:0019773">
    <property type="term" value="C:proteasome core complex, alpha-subunit complex"/>
    <property type="evidence" value="ECO:0007669"/>
    <property type="project" value="UniProtKB-UniRule"/>
</dbReference>
<evidence type="ECO:0000256" key="6">
    <source>
        <dbReference type="PROSITE-ProRule" id="PRU00808"/>
    </source>
</evidence>
<protein>
    <recommendedName>
        <fullName evidence="7">Proteasome subunit alpha type</fullName>
    </recommendedName>
</protein>
<reference evidence="9" key="1">
    <citation type="submission" date="2021-01" db="EMBL/GenBank/DDBJ databases">
        <authorList>
            <person name="Corre E."/>
            <person name="Pelletier E."/>
            <person name="Niang G."/>
            <person name="Scheremetjew M."/>
            <person name="Finn R."/>
            <person name="Kale V."/>
            <person name="Holt S."/>
            <person name="Cochrane G."/>
            <person name="Meng A."/>
            <person name="Brown T."/>
            <person name="Cohen L."/>
        </authorList>
    </citation>
    <scope>NUCLEOTIDE SEQUENCE</scope>
    <source>
        <strain evidence="9">NIES-381</strain>
    </source>
</reference>
<comment type="subunit">
    <text evidence="5">The 26S proteasome consists of a 20S proteasome core and two 19S regulatory subunits. The 20S proteasome core is composed of 28 subunits that are arranged in four stacked rings, resulting in a barrel-shaped structure. The two end rings are each formed by seven alpha subunits, and the two central rings are each formed by seven beta subunits. The catalytic chamber with the active sites is on the inside of the barrel.</text>
</comment>
<dbReference type="InterPro" id="IPR029055">
    <property type="entry name" value="Ntn_hydrolases_N"/>
</dbReference>
<keyword evidence="4 7" id="KW-0539">Nucleus</keyword>
<comment type="subcellular location">
    <subcellularLocation>
        <location evidence="7">Cytoplasm</location>
    </subcellularLocation>
    <subcellularLocation>
        <location evidence="7">Nucleus</location>
    </subcellularLocation>
</comment>
<dbReference type="InterPro" id="IPR034642">
    <property type="entry name" value="Proteasome_subunit_alpha6"/>
</dbReference>